<organism evidence="1 2">
    <name type="scientific">Streptomyces chumphonensis</name>
    <dbReference type="NCBI Taxonomy" id="1214925"/>
    <lineage>
        <taxon>Bacteria</taxon>
        <taxon>Bacillati</taxon>
        <taxon>Actinomycetota</taxon>
        <taxon>Actinomycetes</taxon>
        <taxon>Kitasatosporales</taxon>
        <taxon>Streptomycetaceae</taxon>
        <taxon>Streptomyces</taxon>
    </lineage>
</organism>
<keyword evidence="2" id="KW-1185">Reference proteome</keyword>
<evidence type="ECO:0000313" key="2">
    <source>
        <dbReference type="Proteomes" id="UP000632289"/>
    </source>
</evidence>
<proteinExistence type="predicted"/>
<reference evidence="1" key="1">
    <citation type="submission" date="2020-09" db="EMBL/GenBank/DDBJ databases">
        <title>Secondary metabolite and genome analysis of marine Streptomyces chumphonensis KK1-2T.</title>
        <authorList>
            <person name="Phongsopitanun W."/>
            <person name="Kanchanasin P."/>
            <person name="Pittayakhajonwut P."/>
            <person name="Suwanborirux K."/>
            <person name="Tanasupawat S."/>
        </authorList>
    </citation>
    <scope>NUCLEOTIDE SEQUENCE</scope>
    <source>
        <strain evidence="1">KK1-2</strain>
    </source>
</reference>
<evidence type="ECO:0000313" key="1">
    <source>
        <dbReference type="EMBL" id="MBD3931964.1"/>
    </source>
</evidence>
<dbReference type="Proteomes" id="UP000632289">
    <property type="component" value="Unassembled WGS sequence"/>
</dbReference>
<name>A0A927ICT5_9ACTN</name>
<comment type="caution">
    <text evidence="1">The sequence shown here is derived from an EMBL/GenBank/DDBJ whole genome shotgun (WGS) entry which is preliminary data.</text>
</comment>
<accession>A0A927ICT5</accession>
<gene>
    <name evidence="1" type="ORF">IF129_10390</name>
</gene>
<sequence>MMPTPQETFWSDQTLAAVRDAARDPKLLPVAVVAAPDNTRCSWCDCDDSEDSPHNRPGYRCAGCPETAMSVVAVHSGPHRRYDYPACDRHRDDIITTLVRATGGRP</sequence>
<dbReference type="AlphaFoldDB" id="A0A927ICT5"/>
<dbReference type="EMBL" id="JACXYU010000004">
    <property type="protein sequence ID" value="MBD3931964.1"/>
    <property type="molecule type" value="Genomic_DNA"/>
</dbReference>
<protein>
    <submittedName>
        <fullName evidence="1">Uncharacterized protein</fullName>
    </submittedName>
</protein>